<dbReference type="AlphaFoldDB" id="A0A4S8R0X7"/>
<keyword evidence="2" id="KW-1185">Reference proteome</keyword>
<evidence type="ECO:0000313" key="2">
    <source>
        <dbReference type="Proteomes" id="UP000308671"/>
    </source>
</evidence>
<gene>
    <name evidence="1" type="ORF">BGAL_0360g00120</name>
</gene>
<proteinExistence type="predicted"/>
<evidence type="ECO:0000313" key="1">
    <source>
        <dbReference type="EMBL" id="THV46784.1"/>
    </source>
</evidence>
<dbReference type="Proteomes" id="UP000308671">
    <property type="component" value="Unassembled WGS sequence"/>
</dbReference>
<accession>A0A4S8R0X7</accession>
<reference evidence="1 2" key="1">
    <citation type="submission" date="2017-12" db="EMBL/GenBank/DDBJ databases">
        <title>Comparative genomics of Botrytis spp.</title>
        <authorList>
            <person name="Valero-Jimenez C.A."/>
            <person name="Tapia P."/>
            <person name="Veloso J."/>
            <person name="Silva-Moreno E."/>
            <person name="Staats M."/>
            <person name="Valdes J.H."/>
            <person name="Van Kan J.A.L."/>
        </authorList>
    </citation>
    <scope>NUCLEOTIDE SEQUENCE [LARGE SCALE GENOMIC DNA]</scope>
    <source>
        <strain evidence="1 2">MUCL435</strain>
    </source>
</reference>
<sequence length="70" mass="8135">MNHHHEKSSAVAISILTDSEREEKLDLPDFVQMNKYKLTLWAIIDEDVFDYVEAHSIEAQSELKGFIKET</sequence>
<comment type="caution">
    <text evidence="1">The sequence shown here is derived from an EMBL/GenBank/DDBJ whole genome shotgun (WGS) entry which is preliminary data.</text>
</comment>
<dbReference type="EMBL" id="PQXL01000360">
    <property type="protein sequence ID" value="THV46784.1"/>
    <property type="molecule type" value="Genomic_DNA"/>
</dbReference>
<protein>
    <submittedName>
        <fullName evidence="1">Uncharacterized protein</fullName>
    </submittedName>
</protein>
<name>A0A4S8R0X7_9HELO</name>
<organism evidence="1 2">
    <name type="scientific">Botrytis galanthina</name>
    <dbReference type="NCBI Taxonomy" id="278940"/>
    <lineage>
        <taxon>Eukaryota</taxon>
        <taxon>Fungi</taxon>
        <taxon>Dikarya</taxon>
        <taxon>Ascomycota</taxon>
        <taxon>Pezizomycotina</taxon>
        <taxon>Leotiomycetes</taxon>
        <taxon>Helotiales</taxon>
        <taxon>Sclerotiniaceae</taxon>
        <taxon>Botrytis</taxon>
    </lineage>
</organism>